<evidence type="ECO:0000313" key="3">
    <source>
        <dbReference type="Proteomes" id="UP001551695"/>
    </source>
</evidence>
<accession>A0ABV3FVR2</accession>
<reference evidence="2 3" key="1">
    <citation type="submission" date="2024-06" db="EMBL/GenBank/DDBJ databases">
        <title>The Natural Products Discovery Center: Release of the First 8490 Sequenced Strains for Exploring Actinobacteria Biosynthetic Diversity.</title>
        <authorList>
            <person name="Kalkreuter E."/>
            <person name="Kautsar S.A."/>
            <person name="Yang D."/>
            <person name="Bader C.D."/>
            <person name="Teijaro C.N."/>
            <person name="Fluegel L."/>
            <person name="Davis C.M."/>
            <person name="Simpson J.R."/>
            <person name="Lauterbach L."/>
            <person name="Steele A.D."/>
            <person name="Gui C."/>
            <person name="Meng S."/>
            <person name="Li G."/>
            <person name="Viehrig K."/>
            <person name="Ye F."/>
            <person name="Su P."/>
            <person name="Kiefer A.F."/>
            <person name="Nichols A."/>
            <person name="Cepeda A.J."/>
            <person name="Yan W."/>
            <person name="Fan B."/>
            <person name="Jiang Y."/>
            <person name="Adhikari A."/>
            <person name="Zheng C.-J."/>
            <person name="Schuster L."/>
            <person name="Cowan T.M."/>
            <person name="Smanski M.J."/>
            <person name="Chevrette M.G."/>
            <person name="De Carvalho L.P.S."/>
            <person name="Shen B."/>
        </authorList>
    </citation>
    <scope>NUCLEOTIDE SEQUENCE [LARGE SCALE GENOMIC DNA]</scope>
    <source>
        <strain evidence="2 3">NPDC050403</strain>
    </source>
</reference>
<name>A0ABV3FVR2_9NOCA</name>
<comment type="caution">
    <text evidence="2">The sequence shown here is derived from an EMBL/GenBank/DDBJ whole genome shotgun (WGS) entry which is preliminary data.</text>
</comment>
<dbReference type="Proteomes" id="UP001551695">
    <property type="component" value="Unassembled WGS sequence"/>
</dbReference>
<evidence type="ECO:0000313" key="2">
    <source>
        <dbReference type="EMBL" id="MEV0709510.1"/>
    </source>
</evidence>
<keyword evidence="3" id="KW-1185">Reference proteome</keyword>
<protein>
    <submittedName>
        <fullName evidence="2">Amidohydrolase family protein</fullName>
    </submittedName>
</protein>
<feature type="domain" description="Amidohydrolase 3" evidence="1">
    <location>
        <begin position="36"/>
        <end position="443"/>
    </location>
</feature>
<dbReference type="InterPro" id="IPR032466">
    <property type="entry name" value="Metal_Hydrolase"/>
</dbReference>
<sequence length="454" mass="48154">MLIQRATLLDGRRVDLRVGASIVAMAERLSPERGEEVFDAAGGAVVPGLHDHHVHLRSTAAAQTSARVGPPWTNDPESFAVALRTATPDVDGWIRAVGYHESVAGDIDRRALDAIESRRPTRVQHRSGALWIVNSPGLAALGMPDHPDGRLFRVDTDPGHTLPPVEHRLTRLGATLSGWGVTGVTDATPGQSQADIDALAAAHHSGELPQRPHSLAALGVTAVPGVTIGPVKIILDDETLDLDDLTDRAARCHRADRGIAVHCVTESQLAVTVAALEAAGHDPRDRIEHGALIHDDYLDVLAELGVTVVTQPNFVAERGDAYLRDIPVRDHPMLWRVASLLDRGVRLALSTDMPFGDGDPWAAMRAAVHRGTVGGEILGPAERISAERALALFCGSAQRPDLARRVEVGQPGDLCVLTAAPAQALAELASDMVALTVVGGSATYPFDVTSTDAR</sequence>
<gene>
    <name evidence="2" type="ORF">AB0I48_18265</name>
</gene>
<dbReference type="Gene3D" id="2.30.40.10">
    <property type="entry name" value="Urease, subunit C, domain 1"/>
    <property type="match status" value="1"/>
</dbReference>
<dbReference type="Pfam" id="PF07969">
    <property type="entry name" value="Amidohydro_3"/>
    <property type="match status" value="1"/>
</dbReference>
<dbReference type="PANTHER" id="PTHR22642">
    <property type="entry name" value="IMIDAZOLONEPROPIONASE"/>
    <property type="match status" value="1"/>
</dbReference>
<dbReference type="EMBL" id="JBFAKC010000007">
    <property type="protein sequence ID" value="MEV0709510.1"/>
    <property type="molecule type" value="Genomic_DNA"/>
</dbReference>
<dbReference type="SUPFAM" id="SSF51556">
    <property type="entry name" value="Metallo-dependent hydrolases"/>
    <property type="match status" value="1"/>
</dbReference>
<dbReference type="InterPro" id="IPR013108">
    <property type="entry name" value="Amidohydro_3"/>
</dbReference>
<proteinExistence type="predicted"/>
<dbReference type="InterPro" id="IPR011059">
    <property type="entry name" value="Metal-dep_hydrolase_composite"/>
</dbReference>
<dbReference type="PANTHER" id="PTHR22642:SF2">
    <property type="entry name" value="PROTEIN LONG AFTER FAR-RED 3"/>
    <property type="match status" value="1"/>
</dbReference>
<dbReference type="RefSeq" id="WP_357785073.1">
    <property type="nucleotide sequence ID" value="NZ_JBFAKC010000007.1"/>
</dbReference>
<dbReference type="Gene3D" id="3.20.20.140">
    <property type="entry name" value="Metal-dependent hydrolases"/>
    <property type="match status" value="2"/>
</dbReference>
<organism evidence="2 3">
    <name type="scientific">Nocardia aurea</name>
    <dbReference type="NCBI Taxonomy" id="2144174"/>
    <lineage>
        <taxon>Bacteria</taxon>
        <taxon>Bacillati</taxon>
        <taxon>Actinomycetota</taxon>
        <taxon>Actinomycetes</taxon>
        <taxon>Mycobacteriales</taxon>
        <taxon>Nocardiaceae</taxon>
        <taxon>Nocardia</taxon>
    </lineage>
</organism>
<dbReference type="Gene3D" id="3.10.310.70">
    <property type="match status" value="1"/>
</dbReference>
<dbReference type="SUPFAM" id="SSF51338">
    <property type="entry name" value="Composite domain of metallo-dependent hydrolases"/>
    <property type="match status" value="1"/>
</dbReference>
<evidence type="ECO:0000259" key="1">
    <source>
        <dbReference type="Pfam" id="PF07969"/>
    </source>
</evidence>